<reference evidence="4" key="1">
    <citation type="submission" date="2018-05" db="EMBL/GenBank/DDBJ databases">
        <authorList>
            <person name="Lanie J.A."/>
            <person name="Ng W.-L."/>
            <person name="Kazmierczak K.M."/>
            <person name="Andrzejewski T.M."/>
            <person name="Davidsen T.M."/>
            <person name="Wayne K.J."/>
            <person name="Tettelin H."/>
            <person name="Glass J.I."/>
            <person name="Rusch D."/>
            <person name="Podicherti R."/>
            <person name="Tsui H.-C.T."/>
            <person name="Winkler M.E."/>
        </authorList>
    </citation>
    <scope>NUCLEOTIDE SEQUENCE</scope>
</reference>
<evidence type="ECO:0000256" key="1">
    <source>
        <dbReference type="ARBA" id="ARBA00022676"/>
    </source>
</evidence>
<dbReference type="GO" id="GO:0004048">
    <property type="term" value="F:anthranilate phosphoribosyltransferase activity"/>
    <property type="evidence" value="ECO:0007669"/>
    <property type="project" value="InterPro"/>
</dbReference>
<dbReference type="AlphaFoldDB" id="A0A382LRN9"/>
<feature type="domain" description="Glycosyl transferase family 3 N-terminal" evidence="3">
    <location>
        <begin position="1"/>
        <end position="36"/>
    </location>
</feature>
<keyword evidence="2" id="KW-0808">Transferase</keyword>
<organism evidence="4">
    <name type="scientific">marine metagenome</name>
    <dbReference type="NCBI Taxonomy" id="408172"/>
    <lineage>
        <taxon>unclassified sequences</taxon>
        <taxon>metagenomes</taxon>
        <taxon>ecological metagenomes</taxon>
    </lineage>
</organism>
<dbReference type="GO" id="GO:0005829">
    <property type="term" value="C:cytosol"/>
    <property type="evidence" value="ECO:0007669"/>
    <property type="project" value="TreeGrafter"/>
</dbReference>
<dbReference type="Pfam" id="PF02885">
    <property type="entry name" value="Glycos_trans_3N"/>
    <property type="match status" value="1"/>
</dbReference>
<protein>
    <recommendedName>
        <fullName evidence="3">Glycosyl transferase family 3 N-terminal domain-containing protein</fullName>
    </recommendedName>
</protein>
<dbReference type="PANTHER" id="PTHR43285:SF2">
    <property type="entry name" value="ANTHRANILATE PHOSPHORIBOSYLTRANSFERASE"/>
    <property type="match status" value="1"/>
</dbReference>
<dbReference type="GO" id="GO:0000162">
    <property type="term" value="P:L-tryptophan biosynthetic process"/>
    <property type="evidence" value="ECO:0007669"/>
    <property type="project" value="InterPro"/>
</dbReference>
<dbReference type="Gene3D" id="1.20.970.10">
    <property type="entry name" value="Transferase, Pyrimidine Nucleoside Phosphorylase, Chain C"/>
    <property type="match status" value="1"/>
</dbReference>
<name>A0A382LRN9_9ZZZZ</name>
<sequence>MAGEATPAQIAGILMALRVRGESPEEIAGAAEAMRQVSTKVAVDVANLVDTCGTG</sequence>
<gene>
    <name evidence="4" type="ORF">METZ01_LOCUS292223</name>
</gene>
<evidence type="ECO:0000259" key="3">
    <source>
        <dbReference type="Pfam" id="PF02885"/>
    </source>
</evidence>
<dbReference type="PANTHER" id="PTHR43285">
    <property type="entry name" value="ANTHRANILATE PHOSPHORIBOSYLTRANSFERASE"/>
    <property type="match status" value="1"/>
</dbReference>
<dbReference type="EMBL" id="UINC01088813">
    <property type="protein sequence ID" value="SVC39369.1"/>
    <property type="molecule type" value="Genomic_DNA"/>
</dbReference>
<dbReference type="SUPFAM" id="SSF47648">
    <property type="entry name" value="Nucleoside phosphorylase/phosphoribosyltransferase N-terminal domain"/>
    <property type="match status" value="1"/>
</dbReference>
<accession>A0A382LRN9</accession>
<feature type="non-terminal residue" evidence="4">
    <location>
        <position position="55"/>
    </location>
</feature>
<evidence type="ECO:0000313" key="4">
    <source>
        <dbReference type="EMBL" id="SVC39369.1"/>
    </source>
</evidence>
<keyword evidence="1" id="KW-0328">Glycosyltransferase</keyword>
<dbReference type="InterPro" id="IPR005940">
    <property type="entry name" value="Anthranilate_Pribosyl_Tfrase"/>
</dbReference>
<dbReference type="InterPro" id="IPR017459">
    <property type="entry name" value="Glycosyl_Trfase_fam3_N_dom"/>
</dbReference>
<proteinExistence type="predicted"/>
<evidence type="ECO:0000256" key="2">
    <source>
        <dbReference type="ARBA" id="ARBA00022679"/>
    </source>
</evidence>
<dbReference type="InterPro" id="IPR036320">
    <property type="entry name" value="Glycosyl_Trfase_fam3_N_dom_sf"/>
</dbReference>